<organism evidence="2 5">
    <name type="scientific">Halosegnis rubeus</name>
    <dbReference type="NCBI Taxonomy" id="2212850"/>
    <lineage>
        <taxon>Archaea</taxon>
        <taxon>Methanobacteriati</taxon>
        <taxon>Methanobacteriota</taxon>
        <taxon>Stenosarchaea group</taxon>
        <taxon>Halobacteria</taxon>
        <taxon>Halobacteriales</taxon>
        <taxon>Natronomonadaceae</taxon>
        <taxon>Halosegnis</taxon>
    </lineage>
</organism>
<dbReference type="Gene3D" id="3.30.530.20">
    <property type="match status" value="1"/>
</dbReference>
<evidence type="ECO:0000259" key="1">
    <source>
        <dbReference type="Pfam" id="PF03364"/>
    </source>
</evidence>
<dbReference type="SUPFAM" id="SSF55961">
    <property type="entry name" value="Bet v1-like"/>
    <property type="match status" value="1"/>
</dbReference>
<evidence type="ECO:0000313" key="3">
    <source>
        <dbReference type="EMBL" id="KAB7518590.1"/>
    </source>
</evidence>
<dbReference type="RefSeq" id="WP_152119472.1">
    <property type="nucleotide sequence ID" value="NZ_QJOW01000001.1"/>
</dbReference>
<sequence>MPTYHRATWVDAPLNEVWDFHSRVAGLTELTPGVANLEINTVIGPNGETDPEILEEGACIEMSLRPLDVGPRQSWTSVITEREVDLDNGRAYFRDVMEDGPFPEWEHTHRFFENEAGETLVDDRVVYRLPGGPLGKLAEPFGGLGFEPMFYHRHRATKAHFE</sequence>
<comment type="caution">
    <text evidence="2">The sequence shown here is derived from an EMBL/GenBank/DDBJ whole genome shotgun (WGS) entry which is preliminary data.</text>
</comment>
<dbReference type="EMBL" id="QKKZ01000007">
    <property type="protein sequence ID" value="KAB7512665.1"/>
    <property type="molecule type" value="Genomic_DNA"/>
</dbReference>
<gene>
    <name evidence="2" type="ORF">DM867_12150</name>
    <name evidence="3" type="ORF">DMP03_04350</name>
</gene>
<name>A0A5N5U2G0_9EURY</name>
<feature type="domain" description="Coenzyme Q-binding protein COQ10 START" evidence="1">
    <location>
        <begin position="10"/>
        <end position="143"/>
    </location>
</feature>
<reference evidence="4 5" key="1">
    <citation type="submission" date="2019-10" db="EMBL/GenBank/DDBJ databases">
        <title>Unraveling microbial dark matter from salterns through culturing: the case of the genus Halosegnis.</title>
        <authorList>
            <person name="Duran-Viseras A."/>
            <person name="Andrei A.-S."/>
            <person name="Vera-Gargallo B."/>
            <person name="Ghai R."/>
            <person name="Sanchez-Porro C."/>
            <person name="Ventosa A."/>
        </authorList>
    </citation>
    <scope>NUCLEOTIDE SEQUENCE [LARGE SCALE GENOMIC DNA]</scope>
    <source>
        <strain evidence="3 4">F17-44</strain>
        <strain evidence="2 5">F18-79</strain>
    </source>
</reference>
<keyword evidence="5" id="KW-1185">Reference proteome</keyword>
<evidence type="ECO:0000313" key="4">
    <source>
        <dbReference type="Proteomes" id="UP000326302"/>
    </source>
</evidence>
<evidence type="ECO:0000313" key="2">
    <source>
        <dbReference type="EMBL" id="KAB7512665.1"/>
    </source>
</evidence>
<dbReference type="OrthoDB" id="10357at2157"/>
<dbReference type="Proteomes" id="UP000326302">
    <property type="component" value="Unassembled WGS sequence"/>
</dbReference>
<dbReference type="InterPro" id="IPR023393">
    <property type="entry name" value="START-like_dom_sf"/>
</dbReference>
<dbReference type="AlphaFoldDB" id="A0A5N5U2G0"/>
<dbReference type="Proteomes" id="UP000326865">
    <property type="component" value="Unassembled WGS sequence"/>
</dbReference>
<dbReference type="Pfam" id="PF03364">
    <property type="entry name" value="Polyketide_cyc"/>
    <property type="match status" value="1"/>
</dbReference>
<proteinExistence type="predicted"/>
<accession>A0A5N5UK09</accession>
<dbReference type="InterPro" id="IPR005031">
    <property type="entry name" value="COQ10_START"/>
</dbReference>
<protein>
    <submittedName>
        <fullName evidence="2">Cyclase</fullName>
    </submittedName>
</protein>
<dbReference type="EMBL" id="QJOW01000001">
    <property type="protein sequence ID" value="KAB7518590.1"/>
    <property type="molecule type" value="Genomic_DNA"/>
</dbReference>
<dbReference type="CDD" id="cd07820">
    <property type="entry name" value="SRPBCC_3"/>
    <property type="match status" value="1"/>
</dbReference>
<accession>A0A5N5U2G0</accession>
<evidence type="ECO:0000313" key="5">
    <source>
        <dbReference type="Proteomes" id="UP000326865"/>
    </source>
</evidence>